<evidence type="ECO:0000256" key="12">
    <source>
        <dbReference type="ARBA" id="ARBA00022989"/>
    </source>
</evidence>
<keyword evidence="5" id="KW-0597">Phosphoprotein</keyword>
<dbReference type="GO" id="GO:0043682">
    <property type="term" value="F:P-type divalent copper transporter activity"/>
    <property type="evidence" value="ECO:0007669"/>
    <property type="project" value="TreeGrafter"/>
</dbReference>
<dbReference type="Gene3D" id="2.70.150.10">
    <property type="entry name" value="Calcium-transporting ATPase, cytoplasmic transduction domain A"/>
    <property type="match status" value="1"/>
</dbReference>
<sequence length="755" mass="79851">MEADQVANILLDVQGMWCTSCANAVERVLNRQPGVLGAKVSFPSESATLEWDCSVTSLATILGPVKKLGYECVPEGPSQDRAAHFARLRRDLSLRLVVAAFLSMWVMTAQWTLYLEPDEGLTTSVRFGFALFAGLMCAPVVGYCAAPFFRAALRTLRAGAPGMDFLVSLGASASFALSLWRLSEGSSSVYFDSSAMIVTFLLAGRLLEMSVRGASSDAVKSLLELPPETAQIVTENGTEATVLAKRVTRDDVIRIRPGERLPLDGVVIAGTSSLDRSLLTGETEFRTVGVDDSVEAGALNGEGEILVRVVKVWGERRVDLIARTVRLMLSRKTASQALAERLARYLTPTICAIALLALAIARVRGDPWGASVEHAVSVLVVTCPCALGIAVPLALNAGVGRAARCGILFRDVEALESAGRIRSFFLDKTGTLTEGKPALIGARLVEGFSERELLLNAALAERGSEHPLAKAIIESLTPSERATVEQQKGYARAVPGAGIVWHGDDGTHILAGTEKFLSECGADVLVDASRHTVVHVARNGRWIGSMEFADTPRSGAAEALKRLTRSGVEFAILTGDKLEVAQDTVRMMGLSDIAIYAGRSPEEKAYQVVAAQSGNRKVGFVGDGLNDSAALAAADFGVAVRGSTASSTAVAAVVLVDGGIERIDFALNSARRVAGAIRQNLAAAVVYNLLAIPLAFSGWISPALAAALMVASSLSVTLNSSRLAFGKTGSLHCTKGIFRSKLAPQSDRLGIQSTI</sequence>
<dbReference type="FunFam" id="3.30.70.100:FF:000001">
    <property type="entry name" value="ATPase copper transporting beta"/>
    <property type="match status" value="1"/>
</dbReference>
<evidence type="ECO:0000256" key="4">
    <source>
        <dbReference type="ARBA" id="ARBA00022475"/>
    </source>
</evidence>
<evidence type="ECO:0000256" key="11">
    <source>
        <dbReference type="ARBA" id="ARBA00022967"/>
    </source>
</evidence>
<keyword evidence="10" id="KW-0460">Magnesium</keyword>
<evidence type="ECO:0000256" key="2">
    <source>
        <dbReference type="ARBA" id="ARBA00006024"/>
    </source>
</evidence>
<evidence type="ECO:0000256" key="6">
    <source>
        <dbReference type="ARBA" id="ARBA00022692"/>
    </source>
</evidence>
<evidence type="ECO:0000256" key="8">
    <source>
        <dbReference type="ARBA" id="ARBA00022741"/>
    </source>
</evidence>
<dbReference type="AlphaFoldDB" id="A0A4P7D4L2"/>
<dbReference type="NCBIfam" id="TIGR01525">
    <property type="entry name" value="ATPase-IB_hvy"/>
    <property type="match status" value="1"/>
</dbReference>
<dbReference type="SUPFAM" id="SSF81653">
    <property type="entry name" value="Calcium ATPase, transduction domain A"/>
    <property type="match status" value="1"/>
</dbReference>
<keyword evidence="14 15" id="KW-0472">Membrane</keyword>
<comment type="similarity">
    <text evidence="2 15">Belongs to the cation transport ATPase (P-type) (TC 3.A.3) family. Type IB subfamily.</text>
</comment>
<comment type="subcellular location">
    <subcellularLocation>
        <location evidence="1">Cell membrane</location>
        <topology evidence="1">Multi-pass membrane protein</topology>
    </subcellularLocation>
</comment>
<dbReference type="InterPro" id="IPR008250">
    <property type="entry name" value="ATPase_P-typ_transduc_dom_A_sf"/>
</dbReference>
<dbReference type="RefSeq" id="WP_134759420.1">
    <property type="nucleotide sequence ID" value="NZ_CP038151.1"/>
</dbReference>
<dbReference type="InterPro" id="IPR027256">
    <property type="entry name" value="P-typ_ATPase_IB"/>
</dbReference>
<keyword evidence="4 15" id="KW-1003">Cell membrane</keyword>
<dbReference type="OrthoDB" id="8552908at2"/>
<evidence type="ECO:0000256" key="15">
    <source>
        <dbReference type="RuleBase" id="RU362081"/>
    </source>
</evidence>
<dbReference type="GO" id="GO:0005886">
    <property type="term" value="C:plasma membrane"/>
    <property type="evidence" value="ECO:0007669"/>
    <property type="project" value="UniProtKB-SubCell"/>
</dbReference>
<protein>
    <submittedName>
        <fullName evidence="17">Cation-translocating P-type ATPase</fullName>
    </submittedName>
</protein>
<evidence type="ECO:0000256" key="9">
    <source>
        <dbReference type="ARBA" id="ARBA00022840"/>
    </source>
</evidence>
<organism evidence="17 18">
    <name type="scientific">Paraburkholderia pallida</name>
    <dbReference type="NCBI Taxonomy" id="2547399"/>
    <lineage>
        <taxon>Bacteria</taxon>
        <taxon>Pseudomonadati</taxon>
        <taxon>Pseudomonadota</taxon>
        <taxon>Betaproteobacteria</taxon>
        <taxon>Burkholderiales</taxon>
        <taxon>Burkholderiaceae</taxon>
        <taxon>Paraburkholderia</taxon>
    </lineage>
</organism>
<dbReference type="Gene3D" id="3.40.50.1000">
    <property type="entry name" value="HAD superfamily/HAD-like"/>
    <property type="match status" value="1"/>
</dbReference>
<dbReference type="SUPFAM" id="SSF55008">
    <property type="entry name" value="HMA, heavy metal-associated domain"/>
    <property type="match status" value="1"/>
</dbReference>
<dbReference type="EMBL" id="CP038151">
    <property type="protein sequence ID" value="QBR03731.1"/>
    <property type="molecule type" value="Genomic_DNA"/>
</dbReference>
<dbReference type="InterPro" id="IPR023214">
    <property type="entry name" value="HAD_sf"/>
</dbReference>
<keyword evidence="13" id="KW-0406">Ion transport</keyword>
<dbReference type="Pfam" id="PF00702">
    <property type="entry name" value="Hydrolase"/>
    <property type="match status" value="1"/>
</dbReference>
<dbReference type="Pfam" id="PF00403">
    <property type="entry name" value="HMA"/>
    <property type="match status" value="1"/>
</dbReference>
<feature type="transmembrane region" description="Helical" evidence="15">
    <location>
        <begin position="342"/>
        <end position="363"/>
    </location>
</feature>
<dbReference type="PRINTS" id="PR00943">
    <property type="entry name" value="CUATPASE"/>
</dbReference>
<dbReference type="GO" id="GO:0005507">
    <property type="term" value="F:copper ion binding"/>
    <property type="evidence" value="ECO:0007669"/>
    <property type="project" value="TreeGrafter"/>
</dbReference>
<dbReference type="PANTHER" id="PTHR43520">
    <property type="entry name" value="ATP7, ISOFORM B"/>
    <property type="match status" value="1"/>
</dbReference>
<dbReference type="PANTHER" id="PTHR43520:SF5">
    <property type="entry name" value="CATION-TRANSPORTING P-TYPE ATPASE-RELATED"/>
    <property type="match status" value="1"/>
</dbReference>
<dbReference type="PRINTS" id="PR00119">
    <property type="entry name" value="CATATPASE"/>
</dbReference>
<keyword evidence="3" id="KW-0813">Transport</keyword>
<evidence type="ECO:0000256" key="7">
    <source>
        <dbReference type="ARBA" id="ARBA00022723"/>
    </source>
</evidence>
<feature type="transmembrane region" description="Helical" evidence="15">
    <location>
        <begin position="375"/>
        <end position="395"/>
    </location>
</feature>
<dbReference type="InterPro" id="IPR001757">
    <property type="entry name" value="P_typ_ATPase"/>
</dbReference>
<keyword evidence="9 15" id="KW-0067">ATP-binding</keyword>
<dbReference type="PROSITE" id="PS50846">
    <property type="entry name" value="HMA_2"/>
    <property type="match status" value="1"/>
</dbReference>
<name>A0A4P7D4L2_9BURK</name>
<keyword evidence="8 15" id="KW-0547">Nucleotide-binding</keyword>
<dbReference type="Pfam" id="PF00122">
    <property type="entry name" value="E1-E2_ATPase"/>
    <property type="match status" value="1"/>
</dbReference>
<dbReference type="GO" id="GO:0016887">
    <property type="term" value="F:ATP hydrolysis activity"/>
    <property type="evidence" value="ECO:0007669"/>
    <property type="project" value="InterPro"/>
</dbReference>
<keyword evidence="18" id="KW-1185">Reference proteome</keyword>
<dbReference type="SUPFAM" id="SSF56784">
    <property type="entry name" value="HAD-like"/>
    <property type="match status" value="1"/>
</dbReference>
<evidence type="ECO:0000256" key="5">
    <source>
        <dbReference type="ARBA" id="ARBA00022553"/>
    </source>
</evidence>
<dbReference type="CDD" id="cd00371">
    <property type="entry name" value="HMA"/>
    <property type="match status" value="1"/>
</dbReference>
<dbReference type="PROSITE" id="PS01047">
    <property type="entry name" value="HMA_1"/>
    <property type="match status" value="1"/>
</dbReference>
<evidence type="ECO:0000259" key="16">
    <source>
        <dbReference type="PROSITE" id="PS50846"/>
    </source>
</evidence>
<keyword evidence="12 15" id="KW-1133">Transmembrane helix</keyword>
<keyword evidence="6 15" id="KW-0812">Transmembrane</keyword>
<dbReference type="Proteomes" id="UP000295727">
    <property type="component" value="Chromosome 4"/>
</dbReference>
<feature type="domain" description="HMA" evidence="16">
    <location>
        <begin position="7"/>
        <end position="73"/>
    </location>
</feature>
<evidence type="ECO:0000256" key="10">
    <source>
        <dbReference type="ARBA" id="ARBA00022842"/>
    </source>
</evidence>
<feature type="transmembrane region" description="Helical" evidence="15">
    <location>
        <begin position="96"/>
        <end position="115"/>
    </location>
</feature>
<gene>
    <name evidence="17" type="ORF">E1956_42315</name>
</gene>
<evidence type="ECO:0000256" key="1">
    <source>
        <dbReference type="ARBA" id="ARBA00004651"/>
    </source>
</evidence>
<keyword evidence="7 15" id="KW-0479">Metal-binding</keyword>
<dbReference type="InterPro" id="IPR059000">
    <property type="entry name" value="ATPase_P-type_domA"/>
</dbReference>
<feature type="transmembrane region" description="Helical" evidence="15">
    <location>
        <begin position="127"/>
        <end position="153"/>
    </location>
</feature>
<dbReference type="Gene3D" id="3.30.70.100">
    <property type="match status" value="1"/>
</dbReference>
<dbReference type="KEGG" id="ppai:E1956_42315"/>
<evidence type="ECO:0000313" key="18">
    <source>
        <dbReference type="Proteomes" id="UP000295727"/>
    </source>
</evidence>
<evidence type="ECO:0000256" key="14">
    <source>
        <dbReference type="ARBA" id="ARBA00023136"/>
    </source>
</evidence>
<dbReference type="GO" id="GO:0005524">
    <property type="term" value="F:ATP binding"/>
    <property type="evidence" value="ECO:0007669"/>
    <property type="project" value="UniProtKB-UniRule"/>
</dbReference>
<dbReference type="InterPro" id="IPR036163">
    <property type="entry name" value="HMA_dom_sf"/>
</dbReference>
<dbReference type="PROSITE" id="PS00154">
    <property type="entry name" value="ATPASE_E1_E2"/>
    <property type="match status" value="1"/>
</dbReference>
<dbReference type="InterPro" id="IPR018303">
    <property type="entry name" value="ATPase_P-typ_P_site"/>
</dbReference>
<dbReference type="InterPro" id="IPR023298">
    <property type="entry name" value="ATPase_P-typ_TM_dom_sf"/>
</dbReference>
<evidence type="ECO:0000256" key="13">
    <source>
        <dbReference type="ARBA" id="ARBA00023065"/>
    </source>
</evidence>
<dbReference type="GO" id="GO:0055070">
    <property type="term" value="P:copper ion homeostasis"/>
    <property type="evidence" value="ECO:0007669"/>
    <property type="project" value="TreeGrafter"/>
</dbReference>
<dbReference type="SUPFAM" id="SSF81665">
    <property type="entry name" value="Calcium ATPase, transmembrane domain M"/>
    <property type="match status" value="1"/>
</dbReference>
<dbReference type="InterPro" id="IPR036412">
    <property type="entry name" value="HAD-like_sf"/>
</dbReference>
<feature type="transmembrane region" description="Helical" evidence="15">
    <location>
        <begin position="681"/>
        <end position="700"/>
    </location>
</feature>
<evidence type="ECO:0000313" key="17">
    <source>
        <dbReference type="EMBL" id="QBR03731.1"/>
    </source>
</evidence>
<dbReference type="Gene3D" id="3.40.1110.10">
    <property type="entry name" value="Calcium-transporting ATPase, cytoplasmic domain N"/>
    <property type="match status" value="1"/>
</dbReference>
<dbReference type="NCBIfam" id="TIGR01511">
    <property type="entry name" value="ATPase-IB1_Cu"/>
    <property type="match status" value="1"/>
</dbReference>
<evidence type="ECO:0000256" key="3">
    <source>
        <dbReference type="ARBA" id="ARBA00022448"/>
    </source>
</evidence>
<dbReference type="NCBIfam" id="TIGR01494">
    <property type="entry name" value="ATPase_P-type"/>
    <property type="match status" value="1"/>
</dbReference>
<proteinExistence type="inferred from homology"/>
<dbReference type="InterPro" id="IPR023299">
    <property type="entry name" value="ATPase_P-typ_cyto_dom_N"/>
</dbReference>
<dbReference type="InterPro" id="IPR006121">
    <property type="entry name" value="HMA_dom"/>
</dbReference>
<reference evidence="17 18" key="1">
    <citation type="submission" date="2019-03" db="EMBL/GenBank/DDBJ databases">
        <title>Paraburkholderia sp. 7MH5, isolated from subtropical forest soil.</title>
        <authorList>
            <person name="Gao Z.-H."/>
            <person name="Qiu L.-H."/>
        </authorList>
    </citation>
    <scope>NUCLEOTIDE SEQUENCE [LARGE SCALE GENOMIC DNA]</scope>
    <source>
        <strain evidence="17 18">7MH5</strain>
    </source>
</reference>
<accession>A0A4P7D4L2</accession>
<keyword evidence="11" id="KW-1278">Translocase</keyword>
<dbReference type="InterPro" id="IPR017969">
    <property type="entry name" value="Heavy-metal-associated_CS"/>
</dbReference>